<reference evidence="2" key="1">
    <citation type="journal article" date="2020" name="Stud. Mycol.">
        <title>101 Dothideomycetes genomes: a test case for predicting lifestyles and emergence of pathogens.</title>
        <authorList>
            <person name="Haridas S."/>
            <person name="Albert R."/>
            <person name="Binder M."/>
            <person name="Bloem J."/>
            <person name="Labutti K."/>
            <person name="Salamov A."/>
            <person name="Andreopoulos B."/>
            <person name="Baker S."/>
            <person name="Barry K."/>
            <person name="Bills G."/>
            <person name="Bluhm B."/>
            <person name="Cannon C."/>
            <person name="Castanera R."/>
            <person name="Culley D."/>
            <person name="Daum C."/>
            <person name="Ezra D."/>
            <person name="Gonzalez J."/>
            <person name="Henrissat B."/>
            <person name="Kuo A."/>
            <person name="Liang C."/>
            <person name="Lipzen A."/>
            <person name="Lutzoni F."/>
            <person name="Magnuson J."/>
            <person name="Mondo S."/>
            <person name="Nolan M."/>
            <person name="Ohm R."/>
            <person name="Pangilinan J."/>
            <person name="Park H.-J."/>
            <person name="Ramirez L."/>
            <person name="Alfaro M."/>
            <person name="Sun H."/>
            <person name="Tritt A."/>
            <person name="Yoshinaga Y."/>
            <person name="Zwiers L.-H."/>
            <person name="Turgeon B."/>
            <person name="Goodwin S."/>
            <person name="Spatafora J."/>
            <person name="Crous P."/>
            <person name="Grigoriev I."/>
        </authorList>
    </citation>
    <scope>NUCLEOTIDE SEQUENCE</scope>
    <source>
        <strain evidence="2">CBS 279.74</strain>
    </source>
</reference>
<dbReference type="PROSITE" id="PS50011">
    <property type="entry name" value="PROTEIN_KINASE_DOM"/>
    <property type="match status" value="1"/>
</dbReference>
<evidence type="ECO:0000313" key="3">
    <source>
        <dbReference type="Proteomes" id="UP000799428"/>
    </source>
</evidence>
<evidence type="ECO:0000259" key="1">
    <source>
        <dbReference type="PROSITE" id="PS50011"/>
    </source>
</evidence>
<feature type="domain" description="Protein kinase" evidence="1">
    <location>
        <begin position="16"/>
        <end position="249"/>
    </location>
</feature>
<dbReference type="Proteomes" id="UP000799428">
    <property type="component" value="Unassembled WGS sequence"/>
</dbReference>
<protein>
    <recommendedName>
        <fullName evidence="1">Protein kinase domain-containing protein</fullName>
    </recommendedName>
</protein>
<name>A0A6G1K6C2_9PLEO</name>
<organism evidence="2 3">
    <name type="scientific">Pleomassaria siparia CBS 279.74</name>
    <dbReference type="NCBI Taxonomy" id="1314801"/>
    <lineage>
        <taxon>Eukaryota</taxon>
        <taxon>Fungi</taxon>
        <taxon>Dikarya</taxon>
        <taxon>Ascomycota</taxon>
        <taxon>Pezizomycotina</taxon>
        <taxon>Dothideomycetes</taxon>
        <taxon>Pleosporomycetidae</taxon>
        <taxon>Pleosporales</taxon>
        <taxon>Pleomassariaceae</taxon>
        <taxon>Pleomassaria</taxon>
    </lineage>
</organism>
<dbReference type="GO" id="GO:0005524">
    <property type="term" value="F:ATP binding"/>
    <property type="evidence" value="ECO:0007669"/>
    <property type="project" value="InterPro"/>
</dbReference>
<dbReference type="InterPro" id="IPR000719">
    <property type="entry name" value="Prot_kinase_dom"/>
</dbReference>
<evidence type="ECO:0000313" key="2">
    <source>
        <dbReference type="EMBL" id="KAF2708436.1"/>
    </source>
</evidence>
<proteinExistence type="predicted"/>
<dbReference type="Gene3D" id="1.10.510.10">
    <property type="entry name" value="Transferase(Phosphotransferase) domain 1"/>
    <property type="match status" value="1"/>
</dbReference>
<dbReference type="OrthoDB" id="5979581at2759"/>
<dbReference type="Pfam" id="PF00069">
    <property type="entry name" value="Pkinase"/>
    <property type="match status" value="1"/>
</dbReference>
<accession>A0A6G1K6C2</accession>
<keyword evidence="3" id="KW-1185">Reference proteome</keyword>
<dbReference type="SUPFAM" id="SSF56112">
    <property type="entry name" value="Protein kinase-like (PK-like)"/>
    <property type="match status" value="1"/>
</dbReference>
<dbReference type="InterPro" id="IPR011009">
    <property type="entry name" value="Kinase-like_dom_sf"/>
</dbReference>
<dbReference type="EMBL" id="MU005772">
    <property type="protein sequence ID" value="KAF2708436.1"/>
    <property type="molecule type" value="Genomic_DNA"/>
</dbReference>
<sequence>MALRLGQILRGARWNYLLVEDLGNKSSSSSVFKAKILLQAPTPTPPTGQWSLTFHFMAVIKTTSDQNGLDMLKREHECYQNPAVRSSWHLRALYDAINVHGPSAARASYCLASEWMDCTLKDLSSEAHRRSRVLHKSISKAVLEALHVLKSQHLVHKYIENDNILISGIHGQCPTVRLGDLGLVHSEGFDNHPVQPFAMRTPEVWSGKGCFHRSGMWAFAVTVSCSIAIVCVRTDKSSFSIGSRLVLLA</sequence>
<dbReference type="GO" id="GO:0004672">
    <property type="term" value="F:protein kinase activity"/>
    <property type="evidence" value="ECO:0007669"/>
    <property type="project" value="InterPro"/>
</dbReference>
<dbReference type="AlphaFoldDB" id="A0A6G1K6C2"/>
<gene>
    <name evidence="2" type="ORF">K504DRAFT_434919</name>
</gene>